<proteinExistence type="predicted"/>
<dbReference type="SUPFAM" id="SSF49599">
    <property type="entry name" value="TRAF domain-like"/>
    <property type="match status" value="1"/>
</dbReference>
<accession>A0A812S282</accession>
<sequence>MGAQGRATWRLQAADLQSKSKGDEIVSPPVRLWHHLFVLKFHPRGDKDARSGNCSLFLGATEGCKFELRINGVSCATQTTWEVTPEQVRKVGGCADFGPQPDLSSPVDMEVRFHSIAGKNADALQKEAMCYYEKLLFKAFQDQMLERSQNLQHATTRIQASWRMWTGRKLARSRLAEKRRSVKRAKELAAVLREQLSWRLYQRRLQRRWHSKLSKSQATPYDAVLAFESWWRVPGGAASWLWWAFSTRERRMLVLDSAGVQSTVSYQKQAVDAILDAQTTESLMFEMISRIAHHMIFVVNDLTWFEQKYVAMLHQKYVQGGQQKELVVVHNLRNTTNKAEACKLFKRQVMRCYDGEQSHLGELIFTQDAGNGAPPLRHIGLCYEFSLAGDAFNEKNRQHLLQSL</sequence>
<evidence type="ECO:0000313" key="1">
    <source>
        <dbReference type="EMBL" id="CAE7464097.1"/>
    </source>
</evidence>
<organism evidence="1 2">
    <name type="scientific">Symbiodinium pilosum</name>
    <name type="common">Dinoflagellate</name>
    <dbReference type="NCBI Taxonomy" id="2952"/>
    <lineage>
        <taxon>Eukaryota</taxon>
        <taxon>Sar</taxon>
        <taxon>Alveolata</taxon>
        <taxon>Dinophyceae</taxon>
        <taxon>Suessiales</taxon>
        <taxon>Symbiodiniaceae</taxon>
        <taxon>Symbiodinium</taxon>
    </lineage>
</organism>
<feature type="non-terminal residue" evidence="1">
    <location>
        <position position="404"/>
    </location>
</feature>
<reference evidence="1" key="1">
    <citation type="submission" date="2021-02" db="EMBL/GenBank/DDBJ databases">
        <authorList>
            <person name="Dougan E. K."/>
            <person name="Rhodes N."/>
            <person name="Thang M."/>
            <person name="Chan C."/>
        </authorList>
    </citation>
    <scope>NUCLEOTIDE SEQUENCE</scope>
</reference>
<dbReference type="OrthoDB" id="2135133at2759"/>
<dbReference type="Proteomes" id="UP000649617">
    <property type="component" value="Unassembled WGS sequence"/>
</dbReference>
<dbReference type="AlphaFoldDB" id="A0A812S282"/>
<protein>
    <submittedName>
        <fullName evidence="1">Uncharacterized protein</fullName>
    </submittedName>
</protein>
<dbReference type="PROSITE" id="PS50096">
    <property type="entry name" value="IQ"/>
    <property type="match status" value="1"/>
</dbReference>
<dbReference type="PANTHER" id="PTHR34726:SF3">
    <property type="entry name" value="GUANYLATE-BINDING PROTEIN N-TERMINAL DOMAIN-CONTAINING PROTEIN-RELATED"/>
    <property type="match status" value="1"/>
</dbReference>
<gene>
    <name evidence="1" type="ORF">SPIL2461_LOCUS11637</name>
</gene>
<name>A0A812S282_SYMPI</name>
<evidence type="ECO:0000313" key="2">
    <source>
        <dbReference type="Proteomes" id="UP000649617"/>
    </source>
</evidence>
<dbReference type="PANTHER" id="PTHR34726">
    <property type="entry name" value="GBP DOMAIN-CONTAINING PROTEIN"/>
    <property type="match status" value="1"/>
</dbReference>
<comment type="caution">
    <text evidence="1">The sequence shown here is derived from an EMBL/GenBank/DDBJ whole genome shotgun (WGS) entry which is preliminary data.</text>
</comment>
<dbReference type="EMBL" id="CAJNIZ010022775">
    <property type="protein sequence ID" value="CAE7464097.1"/>
    <property type="molecule type" value="Genomic_DNA"/>
</dbReference>
<keyword evidence="2" id="KW-1185">Reference proteome</keyword>